<protein>
    <recommendedName>
        <fullName evidence="1">DNA binding HTH domain-containing protein</fullName>
    </recommendedName>
</protein>
<dbReference type="EMBL" id="QASO01000047">
    <property type="protein sequence ID" value="PTU79434.1"/>
    <property type="molecule type" value="Genomic_DNA"/>
</dbReference>
<dbReference type="Proteomes" id="UP000244052">
    <property type="component" value="Unassembled WGS sequence"/>
</dbReference>
<dbReference type="SUPFAM" id="SSF46689">
    <property type="entry name" value="Homeodomain-like"/>
    <property type="match status" value="1"/>
</dbReference>
<dbReference type="InterPro" id="IPR009057">
    <property type="entry name" value="Homeodomain-like_sf"/>
</dbReference>
<dbReference type="GO" id="GO:0043565">
    <property type="term" value="F:sequence-specific DNA binding"/>
    <property type="evidence" value="ECO:0007669"/>
    <property type="project" value="InterPro"/>
</dbReference>
<dbReference type="AlphaFoldDB" id="A0A2T5PNY6"/>
<dbReference type="Pfam" id="PF02954">
    <property type="entry name" value="HTH_8"/>
    <property type="match status" value="1"/>
</dbReference>
<name>A0A2T5PNY6_ECTOL</name>
<keyword evidence="3" id="KW-1185">Reference proteome</keyword>
<proteinExistence type="predicted"/>
<evidence type="ECO:0000259" key="1">
    <source>
        <dbReference type="Pfam" id="PF02954"/>
    </source>
</evidence>
<dbReference type="Gene3D" id="1.10.10.60">
    <property type="entry name" value="Homeodomain-like"/>
    <property type="match status" value="1"/>
</dbReference>
<evidence type="ECO:0000313" key="2">
    <source>
        <dbReference type="EMBL" id="PTU79434.1"/>
    </source>
</evidence>
<dbReference type="InterPro" id="IPR002197">
    <property type="entry name" value="HTH_Fis"/>
</dbReference>
<comment type="caution">
    <text evidence="2">The sequence shown here is derived from an EMBL/GenBank/DDBJ whole genome shotgun (WGS) entry which is preliminary data.</text>
</comment>
<gene>
    <name evidence="2" type="ORF">DBO86_08925</name>
</gene>
<reference evidence="2 3" key="1">
    <citation type="submission" date="2018-04" db="EMBL/GenBank/DDBJ databases">
        <title>Pseudomonas sp. nov., isolated from mangrove soil.</title>
        <authorList>
            <person name="Chen C."/>
        </authorList>
    </citation>
    <scope>NUCLEOTIDE SEQUENCE [LARGE SCALE GENOMIC DNA]</scope>
    <source>
        <strain evidence="2 3">JCM 14246</strain>
    </source>
</reference>
<feature type="domain" description="DNA binding HTH" evidence="1">
    <location>
        <begin position="36"/>
        <end position="66"/>
    </location>
</feature>
<dbReference type="RefSeq" id="WP_075746132.1">
    <property type="nucleotide sequence ID" value="NZ_QASO01000047.1"/>
</dbReference>
<organism evidence="2 3">
    <name type="scientific">Ectopseudomonas oleovorans</name>
    <name type="common">Pseudomonas oleovorans</name>
    <dbReference type="NCBI Taxonomy" id="301"/>
    <lineage>
        <taxon>Bacteria</taxon>
        <taxon>Pseudomonadati</taxon>
        <taxon>Pseudomonadota</taxon>
        <taxon>Gammaproteobacteria</taxon>
        <taxon>Pseudomonadales</taxon>
        <taxon>Pseudomonadaceae</taxon>
        <taxon>Ectopseudomonas</taxon>
    </lineage>
</organism>
<sequence>MLSDCQFTHFPACQRALSPESAKNLYSSYARALALVSALNSCHGSIKHTMLQLGLPRKTLYNKIKRHGLDKAAFTESWTHVSSHTFITR</sequence>
<evidence type="ECO:0000313" key="3">
    <source>
        <dbReference type="Proteomes" id="UP000244052"/>
    </source>
</evidence>
<accession>A0A2T5PNY6</accession>